<organism evidence="2 4">
    <name type="scientific">Legionella adelaidensis</name>
    <dbReference type="NCBI Taxonomy" id="45056"/>
    <lineage>
        <taxon>Bacteria</taxon>
        <taxon>Pseudomonadati</taxon>
        <taxon>Pseudomonadota</taxon>
        <taxon>Gammaproteobacteria</taxon>
        <taxon>Legionellales</taxon>
        <taxon>Legionellaceae</taxon>
        <taxon>Legionella</taxon>
    </lineage>
</organism>
<sequence>MLSPHNFELSIPSKHDREIAKTSVNAIEKAHLDMKKAKLLIQDMQVELPLSAVKLLLEALGQLAQGNALTMIPRHAALTTQEAADLLNVSRPYFIKLLDSGQIPFSRTGNRRKVLAKDLFKFKDESSKKQNHAIDELVKQAQDFGMDYDE</sequence>
<keyword evidence="3" id="KW-0614">Plasmid</keyword>
<evidence type="ECO:0000259" key="1">
    <source>
        <dbReference type="Pfam" id="PF12728"/>
    </source>
</evidence>
<dbReference type="NCBIfam" id="TIGR01764">
    <property type="entry name" value="excise"/>
    <property type="match status" value="1"/>
</dbReference>
<evidence type="ECO:0000313" key="5">
    <source>
        <dbReference type="Proteomes" id="UP000281170"/>
    </source>
</evidence>
<dbReference type="Pfam" id="PF12728">
    <property type="entry name" value="HTH_17"/>
    <property type="match status" value="1"/>
</dbReference>
<dbReference type="Proteomes" id="UP000054859">
    <property type="component" value="Unassembled WGS sequence"/>
</dbReference>
<dbReference type="InterPro" id="IPR041657">
    <property type="entry name" value="HTH_17"/>
</dbReference>
<dbReference type="EMBL" id="LR134422">
    <property type="protein sequence ID" value="VEH85423.1"/>
    <property type="molecule type" value="Genomic_DNA"/>
</dbReference>
<evidence type="ECO:0000313" key="3">
    <source>
        <dbReference type="EMBL" id="VEH85423.1"/>
    </source>
</evidence>
<dbReference type="STRING" id="45056.Lade_1580"/>
<dbReference type="PATRIC" id="fig|45056.6.peg.1631"/>
<geneLocation type="plasmid" evidence="3 5">
    <name>13</name>
</geneLocation>
<accession>A0A0W0R1T0</accession>
<protein>
    <submittedName>
        <fullName evidence="3">DNA binding domain, excisionase family</fullName>
    </submittedName>
    <submittedName>
        <fullName evidence="2">Helix-turn-helix domain protein</fullName>
    </submittedName>
</protein>
<keyword evidence="4" id="KW-1185">Reference proteome</keyword>
<feature type="domain" description="Helix-turn-helix" evidence="1">
    <location>
        <begin position="78"/>
        <end position="125"/>
    </location>
</feature>
<evidence type="ECO:0000313" key="4">
    <source>
        <dbReference type="Proteomes" id="UP000054859"/>
    </source>
</evidence>
<dbReference type="EMBL" id="LNKA01000010">
    <property type="protein sequence ID" value="KTC65057.1"/>
    <property type="molecule type" value="Genomic_DNA"/>
</dbReference>
<dbReference type="OrthoDB" id="26212at2"/>
<dbReference type="KEGG" id="ladl:NCTC12735_01053"/>
<reference evidence="2 4" key="1">
    <citation type="submission" date="2015-11" db="EMBL/GenBank/DDBJ databases">
        <title>Identification of large and diverse effector repertoires of 38 Legionella species.</title>
        <authorList>
            <person name="Burstein D."/>
            <person name="Amaro F."/>
            <person name="Zusman T."/>
            <person name="Lifshitz Z."/>
            <person name="Cohen O."/>
            <person name="Gilbert J.A."/>
            <person name="Pupko T."/>
            <person name="Shuman H.A."/>
            <person name="Segal G."/>
        </authorList>
    </citation>
    <scope>NUCLEOTIDE SEQUENCE [LARGE SCALE GENOMIC DNA]</scope>
    <source>
        <strain evidence="2 4">1762-AUS-E</strain>
    </source>
</reference>
<dbReference type="AlphaFoldDB" id="A0A0W0R1T0"/>
<dbReference type="Proteomes" id="UP000281170">
    <property type="component" value="Plasmid 13"/>
</dbReference>
<gene>
    <name evidence="2" type="ORF">Lade_1580</name>
    <name evidence="3" type="ORF">NCTC12735_01053</name>
</gene>
<reference evidence="3 5" key="2">
    <citation type="submission" date="2018-12" db="EMBL/GenBank/DDBJ databases">
        <authorList>
            <consortium name="Pathogen Informatics"/>
        </authorList>
    </citation>
    <scope>NUCLEOTIDE SEQUENCE [LARGE SCALE GENOMIC DNA]</scope>
    <source>
        <strain evidence="3 5">NCTC12735</strain>
        <plasmid evidence="5">13</plasmid>
    </source>
</reference>
<dbReference type="GO" id="GO:0003677">
    <property type="term" value="F:DNA binding"/>
    <property type="evidence" value="ECO:0007669"/>
    <property type="project" value="InterPro"/>
</dbReference>
<dbReference type="InterPro" id="IPR010093">
    <property type="entry name" value="SinI_DNA-bd"/>
</dbReference>
<evidence type="ECO:0000313" key="2">
    <source>
        <dbReference type="EMBL" id="KTC65057.1"/>
    </source>
</evidence>
<dbReference type="RefSeq" id="WP_058462657.1">
    <property type="nucleotide sequence ID" value="NZ_CAAAHS010000009.1"/>
</dbReference>
<name>A0A0W0R1T0_9GAMM</name>
<proteinExistence type="predicted"/>